<keyword evidence="2" id="KW-1185">Reference proteome</keyword>
<gene>
    <name evidence="1" type="ORF">K1Y72_20185</name>
</gene>
<dbReference type="RefSeq" id="WP_220167939.1">
    <property type="nucleotide sequence ID" value="NZ_JAIBOA010000012.1"/>
</dbReference>
<protein>
    <recommendedName>
        <fullName evidence="3">WXG100 family type VII secretion target</fullName>
    </recommendedName>
</protein>
<dbReference type="EMBL" id="JAIBOA010000012">
    <property type="protein sequence ID" value="MBW8484714.1"/>
    <property type="molecule type" value="Genomic_DNA"/>
</dbReference>
<accession>A0ABS7FWA6</accession>
<evidence type="ECO:0000313" key="2">
    <source>
        <dbReference type="Proteomes" id="UP000774570"/>
    </source>
</evidence>
<sequence length="79" mass="8586">MDEAEIFRLQLLLSRIGTLAEQYGDLLAGPRRAMDDHAWVGPSAGGFGSRLSGGERALKAQLGKAHDLIEARLRRGPML</sequence>
<name>A0ABS7FWA6_9ACTN</name>
<evidence type="ECO:0008006" key="3">
    <source>
        <dbReference type="Google" id="ProtNLM"/>
    </source>
</evidence>
<reference evidence="1 2" key="1">
    <citation type="submission" date="2021-07" db="EMBL/GenBank/DDBJ databases">
        <title>Actinomadura sp. PM05-2 isolated from lichen.</title>
        <authorList>
            <person name="Somphong A."/>
            <person name="Phongsopitanun W."/>
            <person name="Tanasupawat S."/>
            <person name="Peongsungnone V."/>
        </authorList>
    </citation>
    <scope>NUCLEOTIDE SEQUENCE [LARGE SCALE GENOMIC DNA]</scope>
    <source>
        <strain evidence="1 2">PM05-2</strain>
    </source>
</reference>
<organism evidence="1 2">
    <name type="scientific">Actinomadura parmotrematis</name>
    <dbReference type="NCBI Taxonomy" id="2864039"/>
    <lineage>
        <taxon>Bacteria</taxon>
        <taxon>Bacillati</taxon>
        <taxon>Actinomycetota</taxon>
        <taxon>Actinomycetes</taxon>
        <taxon>Streptosporangiales</taxon>
        <taxon>Thermomonosporaceae</taxon>
        <taxon>Actinomadura</taxon>
    </lineage>
</organism>
<dbReference type="Proteomes" id="UP000774570">
    <property type="component" value="Unassembled WGS sequence"/>
</dbReference>
<proteinExistence type="predicted"/>
<comment type="caution">
    <text evidence="1">The sequence shown here is derived from an EMBL/GenBank/DDBJ whole genome shotgun (WGS) entry which is preliminary data.</text>
</comment>
<evidence type="ECO:0000313" key="1">
    <source>
        <dbReference type="EMBL" id="MBW8484714.1"/>
    </source>
</evidence>